<comment type="caution">
    <text evidence="2">The sequence shown here is derived from an EMBL/GenBank/DDBJ whole genome shotgun (WGS) entry which is preliminary data.</text>
</comment>
<evidence type="ECO:0000313" key="3">
    <source>
        <dbReference type="Proteomes" id="UP001165962"/>
    </source>
</evidence>
<accession>A0ABX0JLA7</accession>
<feature type="transmembrane region" description="Helical" evidence="1">
    <location>
        <begin position="6"/>
        <end position="28"/>
    </location>
</feature>
<organism evidence="2 3">
    <name type="scientific">Paenibacillus agricola</name>
    <dbReference type="NCBI Taxonomy" id="2716264"/>
    <lineage>
        <taxon>Bacteria</taxon>
        <taxon>Bacillati</taxon>
        <taxon>Bacillota</taxon>
        <taxon>Bacilli</taxon>
        <taxon>Bacillales</taxon>
        <taxon>Paenibacillaceae</taxon>
        <taxon>Paenibacillus</taxon>
    </lineage>
</organism>
<dbReference type="Proteomes" id="UP001165962">
    <property type="component" value="Unassembled WGS sequence"/>
</dbReference>
<evidence type="ECO:0000256" key="1">
    <source>
        <dbReference type="SAM" id="Phobius"/>
    </source>
</evidence>
<keyword evidence="3" id="KW-1185">Reference proteome</keyword>
<dbReference type="EMBL" id="JAAOIW010000022">
    <property type="protein sequence ID" value="NHN34800.1"/>
    <property type="molecule type" value="Genomic_DNA"/>
</dbReference>
<sequence>MSAMSDLFMMMWTIIIIFAMSVFFRIVFIRQKFTIDMLRIIVKGMELKNPIDIELQKLLAQGERKRAIKMAQKIYGFTPQEAEDHINSL</sequence>
<keyword evidence="1" id="KW-0812">Transmembrane</keyword>
<gene>
    <name evidence="2" type="ORF">G9U52_34210</name>
</gene>
<evidence type="ECO:0000313" key="2">
    <source>
        <dbReference type="EMBL" id="NHN34800.1"/>
    </source>
</evidence>
<proteinExistence type="predicted"/>
<reference evidence="2" key="1">
    <citation type="submission" date="2020-03" db="EMBL/GenBank/DDBJ databases">
        <title>Draft sequencing of Paenibacilllus sp. S3N08.</title>
        <authorList>
            <person name="Kim D.-U."/>
        </authorList>
    </citation>
    <scope>NUCLEOTIDE SEQUENCE</scope>
    <source>
        <strain evidence="2">S3N08</strain>
    </source>
</reference>
<keyword evidence="1" id="KW-0472">Membrane</keyword>
<evidence type="ECO:0008006" key="4">
    <source>
        <dbReference type="Google" id="ProtNLM"/>
    </source>
</evidence>
<protein>
    <recommendedName>
        <fullName evidence="4">Ribosomal protein L7/L12 C-terminal domain-containing protein</fullName>
    </recommendedName>
</protein>
<keyword evidence="1" id="KW-1133">Transmembrane helix</keyword>
<name>A0ABX0JLA7_9BACL</name>
<dbReference type="RefSeq" id="WP_166156429.1">
    <property type="nucleotide sequence ID" value="NZ_JAAOIW010000022.1"/>
</dbReference>